<evidence type="ECO:0000313" key="2">
    <source>
        <dbReference type="Proteomes" id="UP000801492"/>
    </source>
</evidence>
<reference evidence="1" key="1">
    <citation type="submission" date="2019-08" db="EMBL/GenBank/DDBJ databases">
        <title>The genome of the North American firefly Photinus pyralis.</title>
        <authorList>
            <consortium name="Photinus pyralis genome working group"/>
            <person name="Fallon T.R."/>
            <person name="Sander Lower S.E."/>
            <person name="Weng J.-K."/>
        </authorList>
    </citation>
    <scope>NUCLEOTIDE SEQUENCE</scope>
    <source>
        <strain evidence="1">TRF0915ILg1</strain>
        <tissue evidence="1">Whole body</tissue>
    </source>
</reference>
<name>A0A8K0CAK1_IGNLU</name>
<evidence type="ECO:0008006" key="3">
    <source>
        <dbReference type="Google" id="ProtNLM"/>
    </source>
</evidence>
<evidence type="ECO:0000313" key="1">
    <source>
        <dbReference type="EMBL" id="KAF2880165.1"/>
    </source>
</evidence>
<dbReference type="Proteomes" id="UP000801492">
    <property type="component" value="Unassembled WGS sequence"/>
</dbReference>
<protein>
    <recommendedName>
        <fullName evidence="3">Reverse transcriptase domain-containing protein</fullName>
    </recommendedName>
</protein>
<gene>
    <name evidence="1" type="ORF">ILUMI_26008</name>
</gene>
<comment type="caution">
    <text evidence="1">The sequence shown here is derived from an EMBL/GenBank/DDBJ whole genome shotgun (WGS) entry which is preliminary data.</text>
</comment>
<dbReference type="AlphaFoldDB" id="A0A8K0CAK1"/>
<keyword evidence="2" id="KW-1185">Reference proteome</keyword>
<organism evidence="1 2">
    <name type="scientific">Ignelater luminosus</name>
    <name type="common">Cucubano</name>
    <name type="synonym">Pyrophorus luminosus</name>
    <dbReference type="NCBI Taxonomy" id="2038154"/>
    <lineage>
        <taxon>Eukaryota</taxon>
        <taxon>Metazoa</taxon>
        <taxon>Ecdysozoa</taxon>
        <taxon>Arthropoda</taxon>
        <taxon>Hexapoda</taxon>
        <taxon>Insecta</taxon>
        <taxon>Pterygota</taxon>
        <taxon>Neoptera</taxon>
        <taxon>Endopterygota</taxon>
        <taxon>Coleoptera</taxon>
        <taxon>Polyphaga</taxon>
        <taxon>Elateriformia</taxon>
        <taxon>Elateroidea</taxon>
        <taxon>Elateridae</taxon>
        <taxon>Agrypninae</taxon>
        <taxon>Pyrophorini</taxon>
        <taxon>Ignelater</taxon>
    </lineage>
</organism>
<dbReference type="EMBL" id="VTPC01091015">
    <property type="protein sequence ID" value="KAF2880165.1"/>
    <property type="molecule type" value="Genomic_DNA"/>
</dbReference>
<accession>A0A8K0CAK1</accession>
<sequence length="256" mass="29863">MKDPEIKSAYMNCLDQRRENYEKEEMWEQMKIAIVVCGTIKAKAKKTAWKKYLQSKNENDNLESISGRNEAELAVRQAKTEIWEELCKEIKERFIGNKDNKMGFWTIVNNLRRKYGNQIWRIKDADGKFDSELVNQSEVHRAEKSDRREISEEGDITQEEVDEAKGKIKLNKFAGRDEICPEIIKYGGDKQQRTGEGNKPLYVALLDMLSAFDTVPKTALWKAMEQMEIHETLITATKRLYKGAREFKEENQILSI</sequence>
<proteinExistence type="predicted"/>